<evidence type="ECO:0000313" key="2">
    <source>
        <dbReference type="Proteomes" id="UP000030106"/>
    </source>
</evidence>
<dbReference type="Pfam" id="PF13279">
    <property type="entry name" value="4HBT_2"/>
    <property type="match status" value="1"/>
</dbReference>
<evidence type="ECO:0000313" key="1">
    <source>
        <dbReference type="EMBL" id="KGQ13284.1"/>
    </source>
</evidence>
<accession>A0A0A2WJL6</accession>
<dbReference type="AlphaFoldDB" id="A0A0A2WJL6"/>
<dbReference type="CDD" id="cd00586">
    <property type="entry name" value="4HBT"/>
    <property type="match status" value="1"/>
</dbReference>
<proteinExistence type="predicted"/>
<organism evidence="1 2">
    <name type="scientific">Beauveria bassiana D1-5</name>
    <dbReference type="NCBI Taxonomy" id="1245745"/>
    <lineage>
        <taxon>Eukaryota</taxon>
        <taxon>Fungi</taxon>
        <taxon>Dikarya</taxon>
        <taxon>Ascomycota</taxon>
        <taxon>Pezizomycotina</taxon>
        <taxon>Sordariomycetes</taxon>
        <taxon>Hypocreomycetidae</taxon>
        <taxon>Hypocreales</taxon>
        <taxon>Cordycipitaceae</taxon>
        <taxon>Beauveria</taxon>
    </lineage>
</organism>
<dbReference type="EMBL" id="ANFO01000048">
    <property type="protein sequence ID" value="KGQ13284.1"/>
    <property type="molecule type" value="Genomic_DNA"/>
</dbReference>
<dbReference type="InterPro" id="IPR029069">
    <property type="entry name" value="HotDog_dom_sf"/>
</dbReference>
<evidence type="ECO:0008006" key="3">
    <source>
        <dbReference type="Google" id="ProtNLM"/>
    </source>
</evidence>
<dbReference type="SUPFAM" id="SSF54637">
    <property type="entry name" value="Thioesterase/thiol ester dehydrase-isomerase"/>
    <property type="match status" value="1"/>
</dbReference>
<dbReference type="Gene3D" id="3.10.129.10">
    <property type="entry name" value="Hotdog Thioesterase"/>
    <property type="match status" value="1"/>
</dbReference>
<comment type="caution">
    <text evidence="1">The sequence shown here is derived from an EMBL/GenBank/DDBJ whole genome shotgun (WGS) entry which is preliminary data.</text>
</comment>
<dbReference type="Proteomes" id="UP000030106">
    <property type="component" value="Unassembled WGS sequence"/>
</dbReference>
<name>A0A0A2WJL6_BEABA</name>
<gene>
    <name evidence="1" type="ORF">BBAD15_g967</name>
</gene>
<protein>
    <recommendedName>
        <fullName evidence="3">Thioesterase domain-containing protein</fullName>
    </recommendedName>
</protein>
<reference evidence="1 2" key="1">
    <citation type="submission" date="2012-10" db="EMBL/GenBank/DDBJ databases">
        <title>Genome sequencing and analysis of entomopathogenic fungi Beauveria bassiana D1-5.</title>
        <authorList>
            <person name="Li Q."/>
            <person name="Wang L."/>
            <person name="Zhang Z."/>
            <person name="Wang Q."/>
            <person name="Ren J."/>
            <person name="Wang M."/>
            <person name="Xu W."/>
            <person name="Wang J."/>
            <person name="Lu Y."/>
            <person name="Du Q."/>
            <person name="Sun Z."/>
        </authorList>
    </citation>
    <scope>NUCLEOTIDE SEQUENCE [LARGE SCALE GENOMIC DNA]</scope>
    <source>
        <strain evidence="1 2">D1-5</strain>
    </source>
</reference>
<sequence length="129" mass="15156">MFSKHYEVDESHIDFQDVVDGLYYPFYMEWTRHAYMREALGIDIEEEFRQGKLYMVLEYSLRFRKSLQKGDSVEVTCQLERNEKRNRVNFAQQIKVDGVVYAEATFVATCLANGRPSMPEAVLNALEQL</sequence>
<dbReference type="HOGENOM" id="CLU_160667_0_0_1"/>